<reference evidence="1" key="1">
    <citation type="submission" date="2019-11" db="EMBL/GenBank/DDBJ databases">
        <authorList>
            <person name="Feng L."/>
        </authorList>
    </citation>
    <scope>NUCLEOTIDE SEQUENCE</scope>
    <source>
        <strain evidence="1">EMassiliensisLFYP7</strain>
    </source>
</reference>
<protein>
    <submittedName>
        <fullName evidence="1">Uncharacterized protein</fullName>
    </submittedName>
</protein>
<accession>A0A6N3E7X5</accession>
<dbReference type="RefSeq" id="WP_156566136.1">
    <property type="nucleotide sequence ID" value="NZ_CACRTZ010000016.1"/>
</dbReference>
<dbReference type="EMBL" id="CACRTZ010000016">
    <property type="protein sequence ID" value="VYU36165.1"/>
    <property type="molecule type" value="Genomic_DNA"/>
</dbReference>
<evidence type="ECO:0000313" key="1">
    <source>
        <dbReference type="EMBL" id="VYU36165.1"/>
    </source>
</evidence>
<name>A0A6N3E7X5_9ENTR</name>
<proteinExistence type="predicted"/>
<gene>
    <name evidence="1" type="ORF">EMLFYP7_02105</name>
</gene>
<dbReference type="AlphaFoldDB" id="A0A6N3E7X5"/>
<sequence>MTKNPDRPRGAKTHVASIRHDDVSLNQVNEILKDNPLYTPSHIIRGAIQALFKMNREDRETEIMDVADRFER</sequence>
<organism evidence="1">
    <name type="scientific">Phytobacter massiliensis</name>
    <dbReference type="NCBI Taxonomy" id="1485952"/>
    <lineage>
        <taxon>Bacteria</taxon>
        <taxon>Pseudomonadati</taxon>
        <taxon>Pseudomonadota</taxon>
        <taxon>Gammaproteobacteria</taxon>
        <taxon>Enterobacterales</taxon>
        <taxon>Enterobacteriaceae</taxon>
        <taxon>Phytobacter</taxon>
    </lineage>
</organism>